<reference evidence="1 2" key="1">
    <citation type="submission" date="2024-06" db="EMBL/GenBank/DDBJ databases">
        <title>Genomic Encyclopedia of Type Strains, Phase IV (KMG-IV): sequencing the most valuable type-strain genomes for metagenomic binning, comparative biology and taxonomic classification.</title>
        <authorList>
            <person name="Goeker M."/>
        </authorList>
    </citation>
    <scope>NUCLEOTIDE SEQUENCE [LARGE SCALE GENOMIC DNA]</scope>
    <source>
        <strain evidence="1 2">DSM 21460</strain>
    </source>
</reference>
<dbReference type="EMBL" id="JBEPMA010000009">
    <property type="protein sequence ID" value="MET3617823.1"/>
    <property type="molecule type" value="Genomic_DNA"/>
</dbReference>
<evidence type="ECO:0000313" key="2">
    <source>
        <dbReference type="Proteomes" id="UP001549162"/>
    </source>
</evidence>
<dbReference type="RefSeq" id="WP_354368627.1">
    <property type="nucleotide sequence ID" value="NZ_JBEPMA010000009.1"/>
</dbReference>
<organism evidence="1 2">
    <name type="scientific">Peptoniphilus olsenii</name>
    <dbReference type="NCBI Taxonomy" id="411570"/>
    <lineage>
        <taxon>Bacteria</taxon>
        <taxon>Bacillati</taxon>
        <taxon>Bacillota</taxon>
        <taxon>Tissierellia</taxon>
        <taxon>Tissierellales</taxon>
        <taxon>Peptoniphilaceae</taxon>
        <taxon>Peptoniphilus</taxon>
    </lineage>
</organism>
<comment type="caution">
    <text evidence="1">The sequence shown here is derived from an EMBL/GenBank/DDBJ whole genome shotgun (WGS) entry which is preliminary data.</text>
</comment>
<dbReference type="Proteomes" id="UP001549162">
    <property type="component" value="Unassembled WGS sequence"/>
</dbReference>
<sequence length="462" mass="53527">MKIKDKNYLSTGLIVFLFLLLLFQSRFIWMDFGQKEENFNGNANSTQIMTEVLMPQRIVANYSFKEHYVLLETRKFWSEFIKDISETLKKATSDNLMVISTDEFLNLQNKESIVFKFNSPLSGSIFVNLIGDEGGASDINLSVDSIYIDKENQIYVAGGNNYYKLDGIKTNINIEDVLEEGKKNGIESLNFFEAYGIKKDILVPKNNHIKIEKVYYKSGLKDLLDSEKSNLAQRFLNAPIDYIREITEDDKETFVYENEYLSLTNTSIEYSNNSKFTNEDRNLYRSLNKAIEFIARKTSISGGIYLEKIEPLDLGENRGYSFYFNLKDGAIPLVLTSKDHSFIEIDVFSEHVKSYREYYIREVDDPSYEQEDIYLEDIDDIVRRNTHLFDGDKVVDMLSKITSINMVYLNDQESAVKKPKLVYEIICGDKKYYFDVTDGKLEMFKNGLEKVENNSNNSAFNS</sequence>
<evidence type="ECO:0000313" key="1">
    <source>
        <dbReference type="EMBL" id="MET3617823.1"/>
    </source>
</evidence>
<proteinExistence type="predicted"/>
<protein>
    <recommendedName>
        <fullName evidence="3">Regulatory protein YycH domain-containing protein</fullName>
    </recommendedName>
</protein>
<gene>
    <name evidence="1" type="ORF">ABID14_001458</name>
</gene>
<evidence type="ECO:0008006" key="3">
    <source>
        <dbReference type="Google" id="ProtNLM"/>
    </source>
</evidence>
<keyword evidence="2" id="KW-1185">Reference proteome</keyword>
<accession>A0ABV2JB45</accession>
<name>A0ABV2JB45_9FIRM</name>